<dbReference type="SUPFAM" id="SSF82607">
    <property type="entry name" value="YbaB-like"/>
    <property type="match status" value="1"/>
</dbReference>
<keyword evidence="5" id="KW-1185">Reference proteome</keyword>
<dbReference type="Proteomes" id="UP001595758">
    <property type="component" value="Unassembled WGS sequence"/>
</dbReference>
<dbReference type="EMBL" id="JBHSAB010000010">
    <property type="protein sequence ID" value="MFC3908695.1"/>
    <property type="molecule type" value="Genomic_DNA"/>
</dbReference>
<dbReference type="Pfam" id="PF02575">
    <property type="entry name" value="YbaB_DNA_bd"/>
    <property type="match status" value="1"/>
</dbReference>
<accession>A0ABV8CEE6</accession>
<sequence>MDLDQNLGNIMKEAQKLQERMMEAQNEISKISAIGEAGGGMVKIHILGNNVISKIDIHPSLMEEEVTLLCDLLIAAYNSAREKIEKATKDRINKLTSGFNLPDFMKDQKE</sequence>
<dbReference type="PANTHER" id="PTHR33449">
    <property type="entry name" value="NUCLEOID-ASSOCIATED PROTEIN YBAB"/>
    <property type="match status" value="1"/>
</dbReference>
<proteinExistence type="inferred from homology"/>
<dbReference type="InterPro" id="IPR036894">
    <property type="entry name" value="YbaB-like_sf"/>
</dbReference>
<evidence type="ECO:0000256" key="1">
    <source>
        <dbReference type="ARBA" id="ARBA00023125"/>
    </source>
</evidence>
<dbReference type="RefSeq" id="WP_382342212.1">
    <property type="nucleotide sequence ID" value="NZ_JBHSAB010000010.1"/>
</dbReference>
<evidence type="ECO:0000313" key="4">
    <source>
        <dbReference type="EMBL" id="MFC3908695.1"/>
    </source>
</evidence>
<dbReference type="InterPro" id="IPR004401">
    <property type="entry name" value="YbaB/EbfC"/>
</dbReference>
<evidence type="ECO:0000256" key="3">
    <source>
        <dbReference type="SAM" id="Coils"/>
    </source>
</evidence>
<comment type="subunit">
    <text evidence="2">Homodimer.</text>
</comment>
<comment type="subcellular location">
    <subcellularLocation>
        <location evidence="2">Cytoplasm</location>
        <location evidence="2">Nucleoid</location>
    </subcellularLocation>
</comment>
<dbReference type="PIRSF" id="PIRSF004555">
    <property type="entry name" value="UCP004555"/>
    <property type="match status" value="1"/>
</dbReference>
<dbReference type="PANTHER" id="PTHR33449:SF1">
    <property type="entry name" value="NUCLEOID-ASSOCIATED PROTEIN YBAB"/>
    <property type="match status" value="1"/>
</dbReference>
<name>A0ABV8CEE6_9GAMM</name>
<comment type="similarity">
    <text evidence="2">Belongs to the YbaB/EbfC family.</text>
</comment>
<dbReference type="NCBIfam" id="TIGR00103">
    <property type="entry name" value="DNA_YbaB_EbfC"/>
    <property type="match status" value="1"/>
</dbReference>
<keyword evidence="3" id="KW-0175">Coiled coil</keyword>
<gene>
    <name evidence="4" type="ORF">ACFORL_06340</name>
</gene>
<keyword evidence="1 2" id="KW-0238">DNA-binding</keyword>
<reference evidence="5" key="1">
    <citation type="journal article" date="2019" name="Int. J. Syst. Evol. Microbiol.">
        <title>The Global Catalogue of Microorganisms (GCM) 10K type strain sequencing project: providing services to taxonomists for standard genome sequencing and annotation.</title>
        <authorList>
            <consortium name="The Broad Institute Genomics Platform"/>
            <consortium name="The Broad Institute Genome Sequencing Center for Infectious Disease"/>
            <person name="Wu L."/>
            <person name="Ma J."/>
        </authorList>
    </citation>
    <scope>NUCLEOTIDE SEQUENCE [LARGE SCALE GENOMIC DNA]</scope>
    <source>
        <strain evidence="5">CCUG 59858</strain>
    </source>
</reference>
<protein>
    <recommendedName>
        <fullName evidence="2">Nucleoid-associated protein ACFORL_06340</fullName>
    </recommendedName>
</protein>
<evidence type="ECO:0000313" key="5">
    <source>
        <dbReference type="Proteomes" id="UP001595758"/>
    </source>
</evidence>
<dbReference type="HAMAP" id="MF_00274">
    <property type="entry name" value="DNA_YbaB_EbfC"/>
    <property type="match status" value="1"/>
</dbReference>
<comment type="caution">
    <text evidence="4">The sequence shown here is derived from an EMBL/GenBank/DDBJ whole genome shotgun (WGS) entry which is preliminary data.</text>
</comment>
<feature type="coiled-coil region" evidence="3">
    <location>
        <begin position="7"/>
        <end position="34"/>
    </location>
</feature>
<evidence type="ECO:0000256" key="2">
    <source>
        <dbReference type="HAMAP-Rule" id="MF_00274"/>
    </source>
</evidence>
<keyword evidence="2" id="KW-0963">Cytoplasm</keyword>
<dbReference type="Gene3D" id="3.30.1310.10">
    <property type="entry name" value="Nucleoid-associated protein YbaB-like domain"/>
    <property type="match status" value="1"/>
</dbReference>
<comment type="function">
    <text evidence="2">Binds to DNA and alters its conformation. May be involved in regulation of gene expression, nucleoid organization and DNA protection.</text>
</comment>
<organism evidence="4 5">
    <name type="scientific">Legionella dresdenensis</name>
    <dbReference type="NCBI Taxonomy" id="450200"/>
    <lineage>
        <taxon>Bacteria</taxon>
        <taxon>Pseudomonadati</taxon>
        <taxon>Pseudomonadota</taxon>
        <taxon>Gammaproteobacteria</taxon>
        <taxon>Legionellales</taxon>
        <taxon>Legionellaceae</taxon>
        <taxon>Legionella</taxon>
    </lineage>
</organism>